<comment type="caution">
    <text evidence="1">The sequence shown here is derived from an EMBL/GenBank/DDBJ whole genome shotgun (WGS) entry which is preliminary data.</text>
</comment>
<organism evidence="1">
    <name type="scientific">Cladocopium goreaui</name>
    <dbReference type="NCBI Taxonomy" id="2562237"/>
    <lineage>
        <taxon>Eukaryota</taxon>
        <taxon>Sar</taxon>
        <taxon>Alveolata</taxon>
        <taxon>Dinophyceae</taxon>
        <taxon>Suessiales</taxon>
        <taxon>Symbiodiniaceae</taxon>
        <taxon>Cladocopium</taxon>
    </lineage>
</organism>
<reference evidence="1" key="1">
    <citation type="submission" date="2022-10" db="EMBL/GenBank/DDBJ databases">
        <authorList>
            <person name="Chen Y."/>
            <person name="Dougan E. K."/>
            <person name="Chan C."/>
            <person name="Rhodes N."/>
            <person name="Thang M."/>
        </authorList>
    </citation>
    <scope>NUCLEOTIDE SEQUENCE</scope>
</reference>
<dbReference type="EMBL" id="CAMXCT010001046">
    <property type="protein sequence ID" value="CAI3986110.1"/>
    <property type="molecule type" value="Genomic_DNA"/>
</dbReference>
<reference evidence="2" key="2">
    <citation type="submission" date="2024-04" db="EMBL/GenBank/DDBJ databases">
        <authorList>
            <person name="Chen Y."/>
            <person name="Shah S."/>
            <person name="Dougan E. K."/>
            <person name="Thang M."/>
            <person name="Chan C."/>
        </authorList>
    </citation>
    <scope>NUCLEOTIDE SEQUENCE [LARGE SCALE GENOMIC DNA]</scope>
</reference>
<sequence>MNNGKWAGSYDEARRDREWLMHEMDGGRDLKPTEKISVPEFGGDGANDSEVGKSARSYVRKVQVWLRCTRLPPSQRALALYSNLSDRAWVYAEELDMDILGSPSGVDYFLEWIQTRFMEVEVSKISQMMNDLFRRCKKRPEQSVREFNVDFERMVLRLHEVRCELPPLVKAWLYVDKLRLSEAEELALLASCNNEYDCRRLQQAAMIQDRTLRHGFGGSNSAPNDKGWKGSRWKQSVHMTAVQDDGGTSDEENEPNDDENIELVDEQVAQEHHSAYMAYQGAKARYKETVKGRGLDSDALKQRAEERLRLAKARSYCSACKRRGHWHKDEICPLRQGAKNASAPDEKQVHFTSSRLHECHAVVNTCFATTAGELEHGRGDEFLAIVDTACTKSVAGYPWFEKFYKTADALEIPFQILEEKDSFKFGASKVFVSHLAVRGWFAICGQWFAVKVAIVYLVDCSGGTRAWAGGGVVGGSCLAVALPRCTARVGVAGCGVCLTSFLSPVFVSWGFSPLLVRSRPRRFSLLASFGFWAWIS</sequence>
<evidence type="ECO:0000313" key="4">
    <source>
        <dbReference type="Proteomes" id="UP001152797"/>
    </source>
</evidence>
<proteinExistence type="predicted"/>
<evidence type="ECO:0000313" key="3">
    <source>
        <dbReference type="EMBL" id="CAL4773422.1"/>
    </source>
</evidence>
<dbReference type="AlphaFoldDB" id="A0A9P1C7F4"/>
<accession>A0A9P1C7F4</accession>
<dbReference type="EMBL" id="CAMXCT030001046">
    <property type="protein sequence ID" value="CAL4773422.1"/>
    <property type="molecule type" value="Genomic_DNA"/>
</dbReference>
<name>A0A9P1C7F4_9DINO</name>
<evidence type="ECO:0000313" key="2">
    <source>
        <dbReference type="EMBL" id="CAL1139485.1"/>
    </source>
</evidence>
<keyword evidence="4" id="KW-1185">Reference proteome</keyword>
<dbReference type="OrthoDB" id="447384at2759"/>
<gene>
    <name evidence="1" type="ORF">C1SCF055_LOCUS13487</name>
</gene>
<evidence type="ECO:0000313" key="1">
    <source>
        <dbReference type="EMBL" id="CAI3986110.1"/>
    </source>
</evidence>
<dbReference type="EMBL" id="CAMXCT020001046">
    <property type="protein sequence ID" value="CAL1139485.1"/>
    <property type="molecule type" value="Genomic_DNA"/>
</dbReference>
<dbReference type="Proteomes" id="UP001152797">
    <property type="component" value="Unassembled WGS sequence"/>
</dbReference>
<protein>
    <submittedName>
        <fullName evidence="3">Homoserine dehydrogenase</fullName>
    </submittedName>
</protein>